<evidence type="ECO:0000313" key="9">
    <source>
        <dbReference type="EMBL" id="KAK8100130.1"/>
    </source>
</evidence>
<evidence type="ECO:0000256" key="1">
    <source>
        <dbReference type="ARBA" id="ARBA00005179"/>
    </source>
</evidence>
<dbReference type="InterPro" id="IPR050493">
    <property type="entry name" value="FAD-dep_Monooxygenase_BioMet"/>
</dbReference>
<evidence type="ECO:0000256" key="2">
    <source>
        <dbReference type="ARBA" id="ARBA00007992"/>
    </source>
</evidence>
<evidence type="ECO:0000256" key="3">
    <source>
        <dbReference type="ARBA" id="ARBA00022630"/>
    </source>
</evidence>
<keyword evidence="10" id="KW-1185">Reference proteome</keyword>
<accession>A0AAW0QBX1</accession>
<gene>
    <name evidence="9" type="ORF">PG999_010504</name>
</gene>
<comment type="pathway">
    <text evidence="1">Secondary metabolite biosynthesis.</text>
</comment>
<keyword evidence="3" id="KW-0285">Flavoprotein</keyword>
<dbReference type="PRINTS" id="PR00420">
    <property type="entry name" value="RNGMNOXGNASE"/>
</dbReference>
<dbReference type="FunFam" id="3.50.50.60:FF:000115">
    <property type="entry name" value="Salicylate hydroxylase, putative"/>
    <property type="match status" value="1"/>
</dbReference>
<dbReference type="GO" id="GO:0071949">
    <property type="term" value="F:FAD binding"/>
    <property type="evidence" value="ECO:0007669"/>
    <property type="project" value="InterPro"/>
</dbReference>
<feature type="domain" description="FAD-binding" evidence="8">
    <location>
        <begin position="20"/>
        <end position="373"/>
    </location>
</feature>
<comment type="caution">
    <text evidence="9">The sequence shown here is derived from an EMBL/GenBank/DDBJ whole genome shotgun (WGS) entry which is preliminary data.</text>
</comment>
<sequence length="473" mass="52506">MAAPPLPSQSRPHPKSPVRIDVIIVGAGLAGLAAAISIAQSGHAVTVFEAAKQLSEIGAGLQLTPNCTRILQQWNLSARLWASGAEPTSLTVHRCTGKVLAQEDDFNKNIRAKYGAPFLDMHRIDLQQALYERACELGVQFRMNQRVQSIDFYLDRPELTTESGTQAQADLIVAGDGLWSACRSSFLGKTLPPLPTGDLAYRIVLRLDQIDSEDLRDWVKNPTCHFWIGPGAHAVGYSLRNGDMYNIVLLVPDNLPPGVRRQSGSVEEMEALFHGWDPILSRFLSLVSEVDKWKLMHLDVLDAWVNDKSNFVMIGDSCHPMLPYLAQGANSAIEDGAVLGLLLGFMKSKAQLPKALKLYEKLRKARGDAIVKETFKQRTDFHMPDGPEQEKRDELFLSQLGKEVEVPFPSRWTCPQVQPWLYGYDAYGEVQDVIEREKPFEEAQPEKSPTASACSATASKQMAGEKQRQVGVW</sequence>
<dbReference type="InterPro" id="IPR002938">
    <property type="entry name" value="FAD-bd"/>
</dbReference>
<name>A0AAW0QBX1_9PEZI</name>
<dbReference type="InterPro" id="IPR036188">
    <property type="entry name" value="FAD/NAD-bd_sf"/>
</dbReference>
<evidence type="ECO:0000256" key="6">
    <source>
        <dbReference type="ARBA" id="ARBA00023033"/>
    </source>
</evidence>
<evidence type="ECO:0000256" key="4">
    <source>
        <dbReference type="ARBA" id="ARBA00022827"/>
    </source>
</evidence>
<evidence type="ECO:0000313" key="10">
    <source>
        <dbReference type="Proteomes" id="UP001392437"/>
    </source>
</evidence>
<feature type="compositionally biased region" description="Low complexity" evidence="7">
    <location>
        <begin position="448"/>
        <end position="459"/>
    </location>
</feature>
<keyword evidence="6" id="KW-0503">Monooxygenase</keyword>
<comment type="similarity">
    <text evidence="2">Belongs to the paxM FAD-dependent monooxygenase family.</text>
</comment>
<evidence type="ECO:0000256" key="7">
    <source>
        <dbReference type="SAM" id="MobiDB-lite"/>
    </source>
</evidence>
<keyword evidence="5" id="KW-0560">Oxidoreductase</keyword>
<dbReference type="GO" id="GO:0004497">
    <property type="term" value="F:monooxygenase activity"/>
    <property type="evidence" value="ECO:0007669"/>
    <property type="project" value="UniProtKB-KW"/>
</dbReference>
<proteinExistence type="inferred from homology"/>
<feature type="region of interest" description="Disordered" evidence="7">
    <location>
        <begin position="439"/>
        <end position="473"/>
    </location>
</feature>
<feature type="compositionally biased region" description="Basic and acidic residues" evidence="7">
    <location>
        <begin position="463"/>
        <end position="473"/>
    </location>
</feature>
<dbReference type="SUPFAM" id="SSF54373">
    <property type="entry name" value="FAD-linked reductases, C-terminal domain"/>
    <property type="match status" value="1"/>
</dbReference>
<dbReference type="Gene3D" id="3.50.50.60">
    <property type="entry name" value="FAD/NAD(P)-binding domain"/>
    <property type="match status" value="1"/>
</dbReference>
<protein>
    <recommendedName>
        <fullName evidence="8">FAD-binding domain-containing protein</fullName>
    </recommendedName>
</protein>
<evidence type="ECO:0000259" key="8">
    <source>
        <dbReference type="Pfam" id="PF01494"/>
    </source>
</evidence>
<keyword evidence="4" id="KW-0274">FAD</keyword>
<evidence type="ECO:0000256" key="5">
    <source>
        <dbReference type="ARBA" id="ARBA00023002"/>
    </source>
</evidence>
<dbReference type="PANTHER" id="PTHR13789:SF238">
    <property type="entry name" value="PUTATIVE (AFU_ORTHOLOGUE AFUA_2G01680)-RELATED"/>
    <property type="match status" value="1"/>
</dbReference>
<dbReference type="AlphaFoldDB" id="A0AAW0QBX1"/>
<dbReference type="EMBL" id="JAQQWP010000009">
    <property type="protein sequence ID" value="KAK8100130.1"/>
    <property type="molecule type" value="Genomic_DNA"/>
</dbReference>
<dbReference type="SUPFAM" id="SSF51905">
    <property type="entry name" value="FAD/NAD(P)-binding domain"/>
    <property type="match status" value="1"/>
</dbReference>
<dbReference type="Proteomes" id="UP001392437">
    <property type="component" value="Unassembled WGS sequence"/>
</dbReference>
<organism evidence="9 10">
    <name type="scientific">Apiospora kogelbergensis</name>
    <dbReference type="NCBI Taxonomy" id="1337665"/>
    <lineage>
        <taxon>Eukaryota</taxon>
        <taxon>Fungi</taxon>
        <taxon>Dikarya</taxon>
        <taxon>Ascomycota</taxon>
        <taxon>Pezizomycotina</taxon>
        <taxon>Sordariomycetes</taxon>
        <taxon>Xylariomycetidae</taxon>
        <taxon>Amphisphaeriales</taxon>
        <taxon>Apiosporaceae</taxon>
        <taxon>Apiospora</taxon>
    </lineage>
</organism>
<reference evidence="9 10" key="1">
    <citation type="submission" date="2023-01" db="EMBL/GenBank/DDBJ databases">
        <title>Analysis of 21 Apiospora genomes using comparative genomics revels a genus with tremendous synthesis potential of carbohydrate active enzymes and secondary metabolites.</title>
        <authorList>
            <person name="Sorensen T."/>
        </authorList>
    </citation>
    <scope>NUCLEOTIDE SEQUENCE [LARGE SCALE GENOMIC DNA]</scope>
    <source>
        <strain evidence="9 10">CBS 117206</strain>
    </source>
</reference>
<dbReference type="PANTHER" id="PTHR13789">
    <property type="entry name" value="MONOOXYGENASE"/>
    <property type="match status" value="1"/>
</dbReference>
<dbReference type="Pfam" id="PF01494">
    <property type="entry name" value="FAD_binding_3"/>
    <property type="match status" value="1"/>
</dbReference>